<evidence type="ECO:0000313" key="9">
    <source>
        <dbReference type="Proteomes" id="UP000472277"/>
    </source>
</evidence>
<dbReference type="Proteomes" id="UP000472277">
    <property type="component" value="Chromosome 17"/>
</dbReference>
<evidence type="ECO:0000256" key="5">
    <source>
        <dbReference type="ARBA" id="ARBA00023198"/>
    </source>
</evidence>
<dbReference type="GO" id="GO:0045087">
    <property type="term" value="P:innate immune response"/>
    <property type="evidence" value="ECO:0007669"/>
    <property type="project" value="UniProtKB-KW"/>
</dbReference>
<dbReference type="PROSITE" id="PS50209">
    <property type="entry name" value="CARD"/>
    <property type="match status" value="1"/>
</dbReference>
<keyword evidence="6" id="KW-1271">Inflammasome</keyword>
<dbReference type="Ensembl" id="ENSSTUT00000075012.1">
    <property type="protein sequence ID" value="ENSSTUP00000070646.1"/>
    <property type="gene ID" value="ENSSTUG00000030985.1"/>
</dbReference>
<dbReference type="AlphaFoldDB" id="A0A674BI05"/>
<dbReference type="Gene3D" id="1.10.533.10">
    <property type="entry name" value="Death Domain, Fas"/>
    <property type="match status" value="2"/>
</dbReference>
<evidence type="ECO:0000256" key="2">
    <source>
        <dbReference type="ARBA" id="ARBA00022490"/>
    </source>
</evidence>
<evidence type="ECO:0000256" key="3">
    <source>
        <dbReference type="ARBA" id="ARBA00022588"/>
    </source>
</evidence>
<reference evidence="8" key="1">
    <citation type="submission" date="2025-08" db="UniProtKB">
        <authorList>
            <consortium name="Ensembl"/>
        </authorList>
    </citation>
    <scope>IDENTIFICATION</scope>
</reference>
<feature type="domain" description="CARD" evidence="7">
    <location>
        <begin position="117"/>
        <end position="190"/>
    </location>
</feature>
<dbReference type="InterPro" id="IPR011029">
    <property type="entry name" value="DEATH-like_dom_sf"/>
</dbReference>
<dbReference type="InterPro" id="IPR033516">
    <property type="entry name" value="CARD8/ASC/NALP1_CARD"/>
</dbReference>
<dbReference type="CDD" id="cd08330">
    <property type="entry name" value="CARD_ASC_NALP1"/>
    <property type="match status" value="1"/>
</dbReference>
<keyword evidence="2" id="KW-0963">Cytoplasm</keyword>
<dbReference type="InParanoid" id="A0A674BI05"/>
<comment type="subcellular location">
    <subcellularLocation>
        <location evidence="1">Inflammasome</location>
    </subcellularLocation>
</comment>
<protein>
    <recommendedName>
        <fullName evidence="7">CARD domain-containing protein</fullName>
    </recommendedName>
</protein>
<organism evidence="8 9">
    <name type="scientific">Salmo trutta</name>
    <name type="common">Brown trout</name>
    <dbReference type="NCBI Taxonomy" id="8032"/>
    <lineage>
        <taxon>Eukaryota</taxon>
        <taxon>Metazoa</taxon>
        <taxon>Chordata</taxon>
        <taxon>Craniata</taxon>
        <taxon>Vertebrata</taxon>
        <taxon>Euteleostomi</taxon>
        <taxon>Actinopterygii</taxon>
        <taxon>Neopterygii</taxon>
        <taxon>Teleostei</taxon>
        <taxon>Protacanthopterygii</taxon>
        <taxon>Salmoniformes</taxon>
        <taxon>Salmonidae</taxon>
        <taxon>Salmoninae</taxon>
        <taxon>Salmo</taxon>
    </lineage>
</organism>
<dbReference type="InterPro" id="IPR051249">
    <property type="entry name" value="NLRP_Inflammasome"/>
</dbReference>
<sequence>MATPVPQRLLATLEKLDKATFETFQWNLMQETLKGFTPMSIANLEDASWHKTVSKMVQAYKKISNWLPLSVGLLLLSLLPDQAATPQSSQDQSAVMETKQYGNVPNLWMKTWRKKNQRFTMVIPIADGLYQKKMIHDEDYSEITAAKTSMSKMRKLYVALKPGGAEAKSAFYKILLDQHPLLVKELVNQI</sequence>
<keyword evidence="4" id="KW-0391">Immunity</keyword>
<evidence type="ECO:0000256" key="1">
    <source>
        <dbReference type="ARBA" id="ARBA00004110"/>
    </source>
</evidence>
<keyword evidence="9" id="KW-1185">Reference proteome</keyword>
<evidence type="ECO:0000259" key="7">
    <source>
        <dbReference type="PROSITE" id="PS50209"/>
    </source>
</evidence>
<dbReference type="InterPro" id="IPR001315">
    <property type="entry name" value="CARD"/>
</dbReference>
<reference evidence="8" key="2">
    <citation type="submission" date="2025-09" db="UniProtKB">
        <authorList>
            <consortium name="Ensembl"/>
        </authorList>
    </citation>
    <scope>IDENTIFICATION</scope>
</reference>
<dbReference type="GO" id="GO:0006954">
    <property type="term" value="P:inflammatory response"/>
    <property type="evidence" value="ECO:0007669"/>
    <property type="project" value="UniProtKB-KW"/>
</dbReference>
<name>A0A674BI05_SALTR</name>
<dbReference type="PANTHER" id="PTHR46985">
    <property type="entry name" value="NACHT, LRR AND PYD DOMAINS-CONTAINING PROTEIN 1"/>
    <property type="match status" value="1"/>
</dbReference>
<evidence type="ECO:0000256" key="6">
    <source>
        <dbReference type="ARBA" id="ARBA00023233"/>
    </source>
</evidence>
<dbReference type="GO" id="GO:0061702">
    <property type="term" value="C:canonical inflammasome complex"/>
    <property type="evidence" value="ECO:0007669"/>
    <property type="project" value="UniProtKB-SubCell"/>
</dbReference>
<evidence type="ECO:0000256" key="4">
    <source>
        <dbReference type="ARBA" id="ARBA00022859"/>
    </source>
</evidence>
<dbReference type="Pfam" id="PF02758">
    <property type="entry name" value="PYRIN"/>
    <property type="match status" value="1"/>
</dbReference>
<keyword evidence="5" id="KW-0395">Inflammatory response</keyword>
<keyword evidence="3" id="KW-0399">Innate immunity</keyword>
<dbReference type="InterPro" id="IPR004020">
    <property type="entry name" value="DAPIN"/>
</dbReference>
<evidence type="ECO:0000313" key="8">
    <source>
        <dbReference type="Ensembl" id="ENSSTUP00000070646.1"/>
    </source>
</evidence>
<dbReference type="Pfam" id="PF00619">
    <property type="entry name" value="CARD"/>
    <property type="match status" value="1"/>
</dbReference>
<dbReference type="PANTHER" id="PTHR46985:SF2">
    <property type="entry name" value="APOPTOSIS-ASSOCIATED SPECK-LIKE PROTEIN CONTAINING A CARD"/>
    <property type="match status" value="1"/>
</dbReference>
<dbReference type="GO" id="GO:0042981">
    <property type="term" value="P:regulation of apoptotic process"/>
    <property type="evidence" value="ECO:0007669"/>
    <property type="project" value="InterPro"/>
</dbReference>
<accession>A0A674BI05</accession>
<proteinExistence type="predicted"/>
<dbReference type="GeneTree" id="ENSGT00990000203949"/>
<dbReference type="SUPFAM" id="SSF47986">
    <property type="entry name" value="DEATH domain"/>
    <property type="match status" value="2"/>
</dbReference>